<dbReference type="Pfam" id="PF13936">
    <property type="entry name" value="HTH_38"/>
    <property type="match status" value="1"/>
</dbReference>
<dbReference type="KEGG" id="pbu:L21SP3_01636"/>
<dbReference type="InterPro" id="IPR001598">
    <property type="entry name" value="Transposase_IS30_CS"/>
</dbReference>
<keyword evidence="3" id="KW-0815">Transposition</keyword>
<name>A0A1Q2HQT8_9BACT</name>
<evidence type="ECO:0000256" key="4">
    <source>
        <dbReference type="ARBA" id="ARBA00023125"/>
    </source>
</evidence>
<dbReference type="SUPFAM" id="SSF53098">
    <property type="entry name" value="Ribonuclease H-like"/>
    <property type="match status" value="1"/>
</dbReference>
<evidence type="ECO:0000313" key="9">
    <source>
        <dbReference type="Proteomes" id="UP000188273"/>
    </source>
</evidence>
<dbReference type="InterPro" id="IPR025246">
    <property type="entry name" value="IS30-like_HTH"/>
</dbReference>
<feature type="region of interest" description="Disordered" evidence="6">
    <location>
        <begin position="139"/>
        <end position="166"/>
    </location>
</feature>
<evidence type="ECO:0000256" key="6">
    <source>
        <dbReference type="SAM" id="MobiDB-lite"/>
    </source>
</evidence>
<evidence type="ECO:0000256" key="2">
    <source>
        <dbReference type="ARBA" id="ARBA00006363"/>
    </source>
</evidence>
<keyword evidence="9" id="KW-1185">Reference proteome</keyword>
<dbReference type="GO" id="GO:0003677">
    <property type="term" value="F:DNA binding"/>
    <property type="evidence" value="ECO:0007669"/>
    <property type="project" value="UniProtKB-KW"/>
</dbReference>
<dbReference type="Proteomes" id="UP000188273">
    <property type="component" value="Chromosome"/>
</dbReference>
<sequence length="341" mass="40041">MGYGHLTIDERESILKMRSERKNMTDIAKLIGRNKGTISRELSRNISSTGEYKPHLAQRYYRRRRAESKQPYHLEENGRLRRYVIGKLKKYLSPEQISGRIEIDYPDDIQMRVSPLTIYSWVKRDKVDGGVFYKFLRQGRRKRRKKHGSNDKRGRIPNKRSISERPEVVDKRNRFGDWEGDSVSGKGHGSFIATLVERASRYLLSGRMKDKSAQSMNETTRRLFRKIPKSKRQTMTVDNGKEFAQFKEMEKTVGLCCYFADPYSSYQRGTNENTNGLLRQFFPKGTDFKKVSDKELDKVVALINNRPRKCLKYRTPNEVLWSDEKSCASDFILRNFLSKEF</sequence>
<dbReference type="GO" id="GO:0006313">
    <property type="term" value="P:DNA transposition"/>
    <property type="evidence" value="ECO:0007669"/>
    <property type="project" value="InterPro"/>
</dbReference>
<dbReference type="OrthoDB" id="216184at2"/>
<dbReference type="STRING" id="1940790.L21SP3_01636"/>
<dbReference type="PANTHER" id="PTHR10948">
    <property type="entry name" value="TRANSPOSASE"/>
    <property type="match status" value="1"/>
</dbReference>
<dbReference type="InterPro" id="IPR012337">
    <property type="entry name" value="RNaseH-like_sf"/>
</dbReference>
<comment type="similarity">
    <text evidence="2">Belongs to the transposase IS30 family.</text>
</comment>
<dbReference type="NCBIfam" id="NF033563">
    <property type="entry name" value="transpos_IS30"/>
    <property type="match status" value="1"/>
</dbReference>
<dbReference type="RefSeq" id="WP_077540467.1">
    <property type="nucleotide sequence ID" value="NZ_CP019633.1"/>
</dbReference>
<dbReference type="GO" id="GO:0004803">
    <property type="term" value="F:transposase activity"/>
    <property type="evidence" value="ECO:0007669"/>
    <property type="project" value="InterPro"/>
</dbReference>
<proteinExistence type="inferred from homology"/>
<dbReference type="Gene3D" id="3.30.420.10">
    <property type="entry name" value="Ribonuclease H-like superfamily/Ribonuclease H"/>
    <property type="match status" value="1"/>
</dbReference>
<dbReference type="GO" id="GO:0015074">
    <property type="term" value="P:DNA integration"/>
    <property type="evidence" value="ECO:0007669"/>
    <property type="project" value="InterPro"/>
</dbReference>
<evidence type="ECO:0000256" key="3">
    <source>
        <dbReference type="ARBA" id="ARBA00022578"/>
    </source>
</evidence>
<evidence type="ECO:0000313" key="8">
    <source>
        <dbReference type="EMBL" id="AQQ09817.1"/>
    </source>
</evidence>
<comment type="function">
    <text evidence="1">Required for the transposition of the insertion element.</text>
</comment>
<dbReference type="InterPro" id="IPR001584">
    <property type="entry name" value="Integrase_cat-core"/>
</dbReference>
<keyword evidence="4" id="KW-0238">DNA-binding</keyword>
<dbReference type="InterPro" id="IPR051917">
    <property type="entry name" value="Transposase-Integrase"/>
</dbReference>
<dbReference type="GO" id="GO:0005829">
    <property type="term" value="C:cytosol"/>
    <property type="evidence" value="ECO:0007669"/>
    <property type="project" value="TreeGrafter"/>
</dbReference>
<dbReference type="PROSITE" id="PS50994">
    <property type="entry name" value="INTEGRASE"/>
    <property type="match status" value="1"/>
</dbReference>
<accession>A0A1Q2HQT8</accession>
<dbReference type="Pfam" id="PF00665">
    <property type="entry name" value="rve"/>
    <property type="match status" value="1"/>
</dbReference>
<dbReference type="InterPro" id="IPR036397">
    <property type="entry name" value="RNaseH_sf"/>
</dbReference>
<evidence type="ECO:0000256" key="5">
    <source>
        <dbReference type="ARBA" id="ARBA00023172"/>
    </source>
</evidence>
<dbReference type="AlphaFoldDB" id="A0A1Q2HQT8"/>
<feature type="domain" description="Integrase catalytic" evidence="7">
    <location>
        <begin position="162"/>
        <end position="324"/>
    </location>
</feature>
<evidence type="ECO:0000256" key="1">
    <source>
        <dbReference type="ARBA" id="ARBA00002190"/>
    </source>
</evidence>
<reference evidence="9" key="1">
    <citation type="submission" date="2017-02" db="EMBL/GenBank/DDBJ databases">
        <title>Comparative genomics and description of representatives of a novel lineage of planctomycetes thriving in anoxic sediments.</title>
        <authorList>
            <person name="Spring S."/>
            <person name="Bunk B."/>
            <person name="Sproer C."/>
            <person name="Klenk H.-P."/>
        </authorList>
    </citation>
    <scope>NUCLEOTIDE SEQUENCE [LARGE SCALE GENOMIC DNA]</scope>
    <source>
        <strain evidence="9">L21-RPul-D3</strain>
    </source>
</reference>
<dbReference type="PROSITE" id="PS01043">
    <property type="entry name" value="TRANSPOSASE_IS30"/>
    <property type="match status" value="1"/>
</dbReference>
<protein>
    <submittedName>
        <fullName evidence="8">Transposase, IS30 family</fullName>
    </submittedName>
</protein>
<dbReference type="InterPro" id="IPR053392">
    <property type="entry name" value="Transposase_IS30-like"/>
</dbReference>
<organism evidence="8 9">
    <name type="scientific">Sedimentisphaera cyanobacteriorum</name>
    <dbReference type="NCBI Taxonomy" id="1940790"/>
    <lineage>
        <taxon>Bacteria</taxon>
        <taxon>Pseudomonadati</taxon>
        <taxon>Planctomycetota</taxon>
        <taxon>Phycisphaerae</taxon>
        <taxon>Sedimentisphaerales</taxon>
        <taxon>Sedimentisphaeraceae</taxon>
        <taxon>Sedimentisphaera</taxon>
    </lineage>
</organism>
<gene>
    <name evidence="8" type="ORF">L21SP3_01636</name>
</gene>
<dbReference type="EMBL" id="CP019633">
    <property type="protein sequence ID" value="AQQ09817.1"/>
    <property type="molecule type" value="Genomic_DNA"/>
</dbReference>
<dbReference type="PANTHER" id="PTHR10948:SF23">
    <property type="entry name" value="TRANSPOSASE INSI FOR INSERTION SEQUENCE ELEMENT IS30A-RELATED"/>
    <property type="match status" value="1"/>
</dbReference>
<evidence type="ECO:0000259" key="7">
    <source>
        <dbReference type="PROSITE" id="PS50994"/>
    </source>
</evidence>
<keyword evidence="5" id="KW-0233">DNA recombination</keyword>